<dbReference type="AlphaFoldDB" id="A0AAN6H4Q2"/>
<keyword evidence="2" id="KW-1185">Reference proteome</keyword>
<reference evidence="1" key="1">
    <citation type="submission" date="2023-06" db="EMBL/GenBank/DDBJ databases">
        <title>Black Yeasts Isolated from many extreme environments.</title>
        <authorList>
            <person name="Coleine C."/>
            <person name="Stajich J.E."/>
            <person name="Selbmann L."/>
        </authorList>
    </citation>
    <scope>NUCLEOTIDE SEQUENCE</scope>
    <source>
        <strain evidence="1">CCFEE 5200</strain>
    </source>
</reference>
<evidence type="ECO:0000313" key="2">
    <source>
        <dbReference type="Proteomes" id="UP001175353"/>
    </source>
</evidence>
<dbReference type="EMBL" id="JAUJLE010000490">
    <property type="protein sequence ID" value="KAK0954814.1"/>
    <property type="molecule type" value="Genomic_DNA"/>
</dbReference>
<organism evidence="1 2">
    <name type="scientific">Friedmanniomyces endolithicus</name>
    <dbReference type="NCBI Taxonomy" id="329885"/>
    <lineage>
        <taxon>Eukaryota</taxon>
        <taxon>Fungi</taxon>
        <taxon>Dikarya</taxon>
        <taxon>Ascomycota</taxon>
        <taxon>Pezizomycotina</taxon>
        <taxon>Dothideomycetes</taxon>
        <taxon>Dothideomycetidae</taxon>
        <taxon>Mycosphaerellales</taxon>
        <taxon>Teratosphaeriaceae</taxon>
        <taxon>Friedmanniomyces</taxon>
    </lineage>
</organism>
<evidence type="ECO:0000313" key="1">
    <source>
        <dbReference type="EMBL" id="KAK0954814.1"/>
    </source>
</evidence>
<dbReference type="Proteomes" id="UP001175353">
    <property type="component" value="Unassembled WGS sequence"/>
</dbReference>
<gene>
    <name evidence="1" type="ORF">LTR91_023130</name>
</gene>
<proteinExistence type="predicted"/>
<protein>
    <submittedName>
        <fullName evidence="1">Uncharacterized protein</fullName>
    </submittedName>
</protein>
<comment type="caution">
    <text evidence="1">The sequence shown here is derived from an EMBL/GenBank/DDBJ whole genome shotgun (WGS) entry which is preliminary data.</text>
</comment>
<accession>A0AAN6H4Q2</accession>
<sequence>MVVVTSYTIAAVRCLRYRMVDKKINKRYPVTRLTRTECEEEGMDRKAYIAPSAIAAELDEERGGEKSFELRVKPGLFGTSIWDEAHWLKNVKTIIFRIASETSTATVKATKTKDGTLPIEHYDHIRQVLAKCSSSYLKADAQTHAKLVIALDHEAYTKLMDDHDEEGAIVRRVVPAPLGIIGLRRVTGQTGTAHDQHHTTASNIPPFHCTVVELHPNPVEMEMYEVAHKAKSGEAEVNIVAATPLAKGIPPLGSHALPTPVEDPETTARENIDKRHRLQVATNNPALDMSYKKSVPAKAKDVRHCASATAEFIKILTLNCTCDQYILPTYAKAMIA</sequence>
<name>A0AAN6H4Q2_9PEZI</name>